<dbReference type="Gene3D" id="3.40.50.1820">
    <property type="entry name" value="alpha/beta hydrolase"/>
    <property type="match status" value="1"/>
</dbReference>
<dbReference type="SUPFAM" id="SSF53474">
    <property type="entry name" value="alpha/beta-Hydrolases"/>
    <property type="match status" value="1"/>
</dbReference>
<evidence type="ECO:0000259" key="3">
    <source>
        <dbReference type="Pfam" id="PF00326"/>
    </source>
</evidence>
<name>A0A917K9D3_9BACL</name>
<dbReference type="Pfam" id="PF07676">
    <property type="entry name" value="PD40"/>
    <property type="match status" value="2"/>
</dbReference>
<evidence type="ECO:0000256" key="1">
    <source>
        <dbReference type="ARBA" id="ARBA00022801"/>
    </source>
</evidence>
<keyword evidence="2" id="KW-0720">Serine protease</keyword>
<evidence type="ECO:0000313" key="5">
    <source>
        <dbReference type="Proteomes" id="UP000637695"/>
    </source>
</evidence>
<reference evidence="4" key="2">
    <citation type="submission" date="2020-09" db="EMBL/GenBank/DDBJ databases">
        <authorList>
            <person name="Sun Q."/>
            <person name="Ohkuma M."/>
        </authorList>
    </citation>
    <scope>NUCLEOTIDE SEQUENCE</scope>
    <source>
        <strain evidence="4">JCM 18487</strain>
    </source>
</reference>
<dbReference type="Proteomes" id="UP000637695">
    <property type="component" value="Unassembled WGS sequence"/>
</dbReference>
<sequence length="618" mass="68833">MQPAGRIGIERYMEIRFAQAPAYSHDGRTLYFLSNITGTPQVWAQDEGTPWPRQVTFFGDRVLRVAPSPAAPRLCIAADEGGSENAQLFLADAYGLGLRRLTDDPRTMHVFGGWSPDGRRMVYSSNRRDGRHFDVYVYDLETDTHQAVWVSDDTNFAGPFSPDGKAVLISRMYSNLNHDLFLLDLATGEISLLTPHTGDAQFREPCFHPNGRWLYVVSDWQSEYGRVARLDLASRAWTWLTADDWDAECLAVSRDGAWLAYARNEDGTSRWYVHRLTDDGMTAEGGSWTAADLPPGVVLDAAWHPMAPRMALTLSSPLHATEVWEMALTGAAASGGEEEGAQHAWSARRITYASISGVPAETFVAPELVHYPSFDGLQIPAFYYRPKHPGPYPVVVFVHGGPESQSRNAFNSVIQYFVQRGFAVFVPNVRGSTGYGRTYVHLDDVRKRMDSVADLAASVDWLCAHGDARRDAIAVMGGSYGGFMVLAAVTHYPDLWAAGVDIVGIANLRTFIQNTSPYRRHLREAEYGTIEEDGEFFDTISPIHHVDKIRAPMLIIHGANDPRVPVSEAEQMVEALRARNHPVEYIRFEDEGHGVVKLANRVRAYGAIAAFLERWLVK</sequence>
<dbReference type="AlphaFoldDB" id="A0A917K9D3"/>
<proteinExistence type="predicted"/>
<dbReference type="Gene3D" id="2.120.10.30">
    <property type="entry name" value="TolB, C-terminal domain"/>
    <property type="match status" value="2"/>
</dbReference>
<keyword evidence="5" id="KW-1185">Reference proteome</keyword>
<dbReference type="PANTHER" id="PTHR42776:SF27">
    <property type="entry name" value="DIPEPTIDYL PEPTIDASE FAMILY MEMBER 6"/>
    <property type="match status" value="1"/>
</dbReference>
<dbReference type="PANTHER" id="PTHR42776">
    <property type="entry name" value="SERINE PEPTIDASE S9 FAMILY MEMBER"/>
    <property type="match status" value="1"/>
</dbReference>
<evidence type="ECO:0000313" key="4">
    <source>
        <dbReference type="EMBL" id="GGJ03968.1"/>
    </source>
</evidence>
<keyword evidence="2" id="KW-0645">Protease</keyword>
<dbReference type="InterPro" id="IPR029058">
    <property type="entry name" value="AB_hydrolase_fold"/>
</dbReference>
<dbReference type="EMBL" id="BMOY01000014">
    <property type="protein sequence ID" value="GGJ03968.1"/>
    <property type="molecule type" value="Genomic_DNA"/>
</dbReference>
<evidence type="ECO:0000256" key="2">
    <source>
        <dbReference type="ARBA" id="ARBA00022825"/>
    </source>
</evidence>
<keyword evidence="1" id="KW-0378">Hydrolase</keyword>
<dbReference type="InterPro" id="IPR011659">
    <property type="entry name" value="WD40"/>
</dbReference>
<feature type="domain" description="Peptidase S9 prolyl oligopeptidase catalytic" evidence="3">
    <location>
        <begin position="409"/>
        <end position="616"/>
    </location>
</feature>
<dbReference type="GO" id="GO:0004252">
    <property type="term" value="F:serine-type endopeptidase activity"/>
    <property type="evidence" value="ECO:0007669"/>
    <property type="project" value="InterPro"/>
</dbReference>
<dbReference type="Pfam" id="PF00326">
    <property type="entry name" value="Peptidase_S9"/>
    <property type="match status" value="1"/>
</dbReference>
<dbReference type="InterPro" id="IPR011042">
    <property type="entry name" value="6-blade_b-propeller_TolB-like"/>
</dbReference>
<dbReference type="SUPFAM" id="SSF82171">
    <property type="entry name" value="DPP6 N-terminal domain-like"/>
    <property type="match status" value="1"/>
</dbReference>
<accession>A0A917K9D3</accession>
<dbReference type="GO" id="GO:0006508">
    <property type="term" value="P:proteolysis"/>
    <property type="evidence" value="ECO:0007669"/>
    <property type="project" value="InterPro"/>
</dbReference>
<dbReference type="PRINTS" id="PR00862">
    <property type="entry name" value="PROLIGOPTASE"/>
</dbReference>
<protein>
    <submittedName>
        <fullName evidence="4">Peptidase S9</fullName>
    </submittedName>
</protein>
<organism evidence="4 5">
    <name type="scientific">Alicyclobacillus cellulosilyticus</name>
    <dbReference type="NCBI Taxonomy" id="1003997"/>
    <lineage>
        <taxon>Bacteria</taxon>
        <taxon>Bacillati</taxon>
        <taxon>Bacillota</taxon>
        <taxon>Bacilli</taxon>
        <taxon>Bacillales</taxon>
        <taxon>Alicyclobacillaceae</taxon>
        <taxon>Alicyclobacillus</taxon>
    </lineage>
</organism>
<gene>
    <name evidence="4" type="ORF">GCM10010885_11510</name>
</gene>
<dbReference type="RefSeq" id="WP_229776481.1">
    <property type="nucleotide sequence ID" value="NZ_BMOY01000014.1"/>
</dbReference>
<reference evidence="4" key="1">
    <citation type="journal article" date="2014" name="Int. J. Syst. Evol. Microbiol.">
        <title>Complete genome sequence of Corynebacterium casei LMG S-19264T (=DSM 44701T), isolated from a smear-ripened cheese.</title>
        <authorList>
            <consortium name="US DOE Joint Genome Institute (JGI-PGF)"/>
            <person name="Walter F."/>
            <person name="Albersmeier A."/>
            <person name="Kalinowski J."/>
            <person name="Ruckert C."/>
        </authorList>
    </citation>
    <scope>NUCLEOTIDE SEQUENCE</scope>
    <source>
        <strain evidence="4">JCM 18487</strain>
    </source>
</reference>
<dbReference type="InterPro" id="IPR001375">
    <property type="entry name" value="Peptidase_S9_cat"/>
</dbReference>
<dbReference type="InterPro" id="IPR002470">
    <property type="entry name" value="Peptidase_S9A"/>
</dbReference>
<comment type="caution">
    <text evidence="4">The sequence shown here is derived from an EMBL/GenBank/DDBJ whole genome shotgun (WGS) entry which is preliminary data.</text>
</comment>